<keyword evidence="1" id="KW-0812">Transmembrane</keyword>
<keyword evidence="3" id="KW-0328">Glycosyltransferase</keyword>
<evidence type="ECO:0000313" key="4">
    <source>
        <dbReference type="Proteomes" id="UP001165667"/>
    </source>
</evidence>
<dbReference type="Pfam" id="PF00535">
    <property type="entry name" value="Glycos_transf_2"/>
    <property type="match status" value="1"/>
</dbReference>
<dbReference type="AlphaFoldDB" id="A0AA41YUS3"/>
<feature type="transmembrane region" description="Helical" evidence="1">
    <location>
        <begin position="263"/>
        <end position="284"/>
    </location>
</feature>
<dbReference type="EMBL" id="JAMOIM010000002">
    <property type="protein sequence ID" value="MCW6507417.1"/>
    <property type="molecule type" value="Genomic_DNA"/>
</dbReference>
<dbReference type="PANTHER" id="PTHR48090">
    <property type="entry name" value="UNDECAPRENYL-PHOSPHATE 4-DEOXY-4-FORMAMIDO-L-ARABINOSE TRANSFERASE-RELATED"/>
    <property type="match status" value="1"/>
</dbReference>
<keyword evidence="4" id="KW-1185">Reference proteome</keyword>
<feature type="transmembrane region" description="Helical" evidence="1">
    <location>
        <begin position="296"/>
        <end position="323"/>
    </location>
</feature>
<dbReference type="Gene3D" id="3.90.550.10">
    <property type="entry name" value="Spore Coat Polysaccharide Biosynthesis Protein SpsA, Chain A"/>
    <property type="match status" value="1"/>
</dbReference>
<dbReference type="InterPro" id="IPR001173">
    <property type="entry name" value="Glyco_trans_2-like"/>
</dbReference>
<keyword evidence="3" id="KW-0808">Transferase</keyword>
<protein>
    <submittedName>
        <fullName evidence="3">Glycosyltransferase</fullName>
        <ecNumber evidence="3">2.4.-.-</ecNumber>
    </submittedName>
</protein>
<evidence type="ECO:0000313" key="3">
    <source>
        <dbReference type="EMBL" id="MCW6507417.1"/>
    </source>
</evidence>
<dbReference type="GO" id="GO:0016757">
    <property type="term" value="F:glycosyltransferase activity"/>
    <property type="evidence" value="ECO:0007669"/>
    <property type="project" value="UniProtKB-KW"/>
</dbReference>
<dbReference type="CDD" id="cd04179">
    <property type="entry name" value="DPM_DPG-synthase_like"/>
    <property type="match status" value="1"/>
</dbReference>
<keyword evidence="1" id="KW-1133">Transmembrane helix</keyword>
<proteinExistence type="predicted"/>
<reference evidence="3" key="1">
    <citation type="submission" date="2022-05" db="EMBL/GenBank/DDBJ databases">
        <authorList>
            <person name="Pankratov T."/>
        </authorList>
    </citation>
    <scope>NUCLEOTIDE SEQUENCE</scope>
    <source>
        <strain evidence="3">BP6-180914</strain>
    </source>
</reference>
<keyword evidence="1" id="KW-0472">Membrane</keyword>
<dbReference type="InterPro" id="IPR050256">
    <property type="entry name" value="Glycosyltransferase_2"/>
</dbReference>
<sequence>MSQPLSALALQQVLAQHFDHLAEVNRDEKQPGPIRKVPLLAVVIPCRNEESTIAQVVADFRQALPEARIAVFDNASTDETSVLARAAGAEVFREARPGKGHVVRRMFADVEADIYLMADGDGTYDAASARRLVDLVACGGYDMVVGARADIGRNAHRRGHAVGNRLFNHLYGRLFGAEFGDIFSGYRAFSRRFVKSFPALSSGFEIETELSVHARQLKLATAEVLLPYCERVNGSVSKLRTFRDGLRILGVLLYLLKETRPMLFFGLPAALTALLAAVLSIPLFDTYLTSGTVPRLPTAVLCTGLSLGAALLAVCGIILDSVARGRAEQKRMLFLAVSQTRI</sequence>
<comment type="caution">
    <text evidence="3">The sequence shown here is derived from an EMBL/GenBank/DDBJ whole genome shotgun (WGS) entry which is preliminary data.</text>
</comment>
<feature type="domain" description="Glycosyltransferase 2-like" evidence="2">
    <location>
        <begin position="42"/>
        <end position="195"/>
    </location>
</feature>
<organism evidence="3 4">
    <name type="scientific">Lichenifustis flavocetrariae</name>
    <dbReference type="NCBI Taxonomy" id="2949735"/>
    <lineage>
        <taxon>Bacteria</taxon>
        <taxon>Pseudomonadati</taxon>
        <taxon>Pseudomonadota</taxon>
        <taxon>Alphaproteobacteria</taxon>
        <taxon>Hyphomicrobiales</taxon>
        <taxon>Lichenihabitantaceae</taxon>
        <taxon>Lichenifustis</taxon>
    </lineage>
</organism>
<dbReference type="Proteomes" id="UP001165667">
    <property type="component" value="Unassembled WGS sequence"/>
</dbReference>
<accession>A0AA41YUS3</accession>
<evidence type="ECO:0000259" key="2">
    <source>
        <dbReference type="Pfam" id="PF00535"/>
    </source>
</evidence>
<dbReference type="EC" id="2.4.-.-" evidence="3"/>
<name>A0AA41YUS3_9HYPH</name>
<dbReference type="RefSeq" id="WP_282583763.1">
    <property type="nucleotide sequence ID" value="NZ_JAMOIM010000002.1"/>
</dbReference>
<dbReference type="SUPFAM" id="SSF53448">
    <property type="entry name" value="Nucleotide-diphospho-sugar transferases"/>
    <property type="match status" value="1"/>
</dbReference>
<gene>
    <name evidence="3" type="ORF">M8523_05205</name>
</gene>
<dbReference type="InterPro" id="IPR029044">
    <property type="entry name" value="Nucleotide-diphossugar_trans"/>
</dbReference>
<evidence type="ECO:0000256" key="1">
    <source>
        <dbReference type="SAM" id="Phobius"/>
    </source>
</evidence>
<dbReference type="PANTHER" id="PTHR48090:SF7">
    <property type="entry name" value="RFBJ PROTEIN"/>
    <property type="match status" value="1"/>
</dbReference>